<comment type="subcellular location">
    <subcellularLocation>
        <location evidence="1">Membrane</location>
        <topology evidence="1">Multi-pass membrane protein</topology>
    </subcellularLocation>
</comment>
<dbReference type="AlphaFoldDB" id="A0AAD4PW79"/>
<evidence type="ECO:0000256" key="6">
    <source>
        <dbReference type="SAM" id="Phobius"/>
    </source>
</evidence>
<dbReference type="InterPro" id="IPR052337">
    <property type="entry name" value="SAT4-like"/>
</dbReference>
<feature type="transmembrane region" description="Helical" evidence="6">
    <location>
        <begin position="254"/>
        <end position="278"/>
    </location>
</feature>
<evidence type="ECO:0000256" key="4">
    <source>
        <dbReference type="ARBA" id="ARBA00023136"/>
    </source>
</evidence>
<comment type="similarity">
    <text evidence="5">Belongs to the SAT4 family.</text>
</comment>
<evidence type="ECO:0000313" key="9">
    <source>
        <dbReference type="Proteomes" id="UP001201262"/>
    </source>
</evidence>
<organism evidence="8 9">
    <name type="scientific">Talaromyces proteolyticus</name>
    <dbReference type="NCBI Taxonomy" id="1131652"/>
    <lineage>
        <taxon>Eukaryota</taxon>
        <taxon>Fungi</taxon>
        <taxon>Dikarya</taxon>
        <taxon>Ascomycota</taxon>
        <taxon>Pezizomycotina</taxon>
        <taxon>Eurotiomycetes</taxon>
        <taxon>Eurotiomycetidae</taxon>
        <taxon>Eurotiales</taxon>
        <taxon>Trichocomaceae</taxon>
        <taxon>Talaromyces</taxon>
        <taxon>Talaromyces sect. Bacilispori</taxon>
    </lineage>
</organism>
<dbReference type="Pfam" id="PF20684">
    <property type="entry name" value="Fung_rhodopsin"/>
    <property type="match status" value="1"/>
</dbReference>
<evidence type="ECO:0000256" key="3">
    <source>
        <dbReference type="ARBA" id="ARBA00022989"/>
    </source>
</evidence>
<dbReference type="RefSeq" id="XP_046069937.1">
    <property type="nucleotide sequence ID" value="XM_046216817.1"/>
</dbReference>
<sequence>MSSGAALLLVSEHQLLSTAYAMISIATVFTVVRTVLRFTHRKGGIQIEDYFAMFSWASFIVLCVLYIVVTPPLYRVDTAISTGQLYPTMEADAMLMVKIFFANTMIFWIVLWSVKLSLLFLYRRLFEGLPGQMRWWWAVFVFTIMTLIGCIISNFTSCASMHEWFTPGLCSSHRDVIAQVASLYFAFAVDVITDIMIMLLPIKLIWALRLPLGQKFAIGGLFSIGIICVVMAVVRTVQIGSQAKSNSTPSSSWLSFWAMIEAGIAVVIGTLPVFAIFFRRQHASRRGYNDYRYRDGSGFSNINSSKVNSRGIPLSDRSHTSQSYAGTPIKGRAGGINITSTLEVTRSSNDLYPLRNSYPESTYSR</sequence>
<keyword evidence="4 6" id="KW-0472">Membrane</keyword>
<proteinExistence type="inferred from homology"/>
<feature type="transmembrane region" description="Helical" evidence="6">
    <location>
        <begin position="20"/>
        <end position="38"/>
    </location>
</feature>
<evidence type="ECO:0000256" key="5">
    <source>
        <dbReference type="ARBA" id="ARBA00038359"/>
    </source>
</evidence>
<dbReference type="Proteomes" id="UP001201262">
    <property type="component" value="Unassembled WGS sequence"/>
</dbReference>
<feature type="domain" description="Rhodopsin" evidence="7">
    <location>
        <begin position="33"/>
        <end position="279"/>
    </location>
</feature>
<evidence type="ECO:0000313" key="8">
    <source>
        <dbReference type="EMBL" id="KAH8694267.1"/>
    </source>
</evidence>
<accession>A0AAD4PW79</accession>
<dbReference type="InterPro" id="IPR049326">
    <property type="entry name" value="Rhodopsin_dom_fungi"/>
</dbReference>
<feature type="transmembrane region" description="Helical" evidence="6">
    <location>
        <begin position="176"/>
        <end position="200"/>
    </location>
</feature>
<evidence type="ECO:0000256" key="2">
    <source>
        <dbReference type="ARBA" id="ARBA00022692"/>
    </source>
</evidence>
<feature type="transmembrane region" description="Helical" evidence="6">
    <location>
        <begin position="50"/>
        <end position="74"/>
    </location>
</feature>
<keyword evidence="3 6" id="KW-1133">Transmembrane helix</keyword>
<evidence type="ECO:0000259" key="7">
    <source>
        <dbReference type="Pfam" id="PF20684"/>
    </source>
</evidence>
<feature type="transmembrane region" description="Helical" evidence="6">
    <location>
        <begin position="212"/>
        <end position="234"/>
    </location>
</feature>
<keyword evidence="9" id="KW-1185">Reference proteome</keyword>
<reference evidence="8" key="1">
    <citation type="submission" date="2021-12" db="EMBL/GenBank/DDBJ databases">
        <title>Convergent genome expansion in fungi linked to evolution of root-endophyte symbiosis.</title>
        <authorList>
            <consortium name="DOE Joint Genome Institute"/>
            <person name="Ke Y.-H."/>
            <person name="Bonito G."/>
            <person name="Liao H.-L."/>
            <person name="Looney B."/>
            <person name="Rojas-Flechas A."/>
            <person name="Nash J."/>
            <person name="Hameed K."/>
            <person name="Schadt C."/>
            <person name="Martin F."/>
            <person name="Crous P.W."/>
            <person name="Miettinen O."/>
            <person name="Magnuson J.K."/>
            <person name="Labbe J."/>
            <person name="Jacobson D."/>
            <person name="Doktycz M.J."/>
            <person name="Veneault-Fourrey C."/>
            <person name="Kuo A."/>
            <person name="Mondo S."/>
            <person name="Calhoun S."/>
            <person name="Riley R."/>
            <person name="Ohm R."/>
            <person name="LaButti K."/>
            <person name="Andreopoulos B."/>
            <person name="Pangilinan J."/>
            <person name="Nolan M."/>
            <person name="Tritt A."/>
            <person name="Clum A."/>
            <person name="Lipzen A."/>
            <person name="Daum C."/>
            <person name="Barry K."/>
            <person name="Grigoriev I.V."/>
            <person name="Vilgalys R."/>
        </authorList>
    </citation>
    <scope>NUCLEOTIDE SEQUENCE</scope>
    <source>
        <strain evidence="8">PMI_201</strain>
    </source>
</reference>
<dbReference type="EMBL" id="JAJTJA010000009">
    <property type="protein sequence ID" value="KAH8694267.1"/>
    <property type="molecule type" value="Genomic_DNA"/>
</dbReference>
<dbReference type="GeneID" id="70247104"/>
<dbReference type="PANTHER" id="PTHR33048">
    <property type="entry name" value="PTH11-LIKE INTEGRAL MEMBRANE PROTEIN (AFU_ORTHOLOGUE AFUA_5G11245)"/>
    <property type="match status" value="1"/>
</dbReference>
<dbReference type="GO" id="GO:0016020">
    <property type="term" value="C:membrane"/>
    <property type="evidence" value="ECO:0007669"/>
    <property type="project" value="UniProtKB-SubCell"/>
</dbReference>
<name>A0AAD4PW79_9EURO</name>
<feature type="transmembrane region" description="Helical" evidence="6">
    <location>
        <begin position="94"/>
        <end position="114"/>
    </location>
</feature>
<feature type="transmembrane region" description="Helical" evidence="6">
    <location>
        <begin position="135"/>
        <end position="156"/>
    </location>
</feature>
<comment type="caution">
    <text evidence="8">The sequence shown here is derived from an EMBL/GenBank/DDBJ whole genome shotgun (WGS) entry which is preliminary data.</text>
</comment>
<dbReference type="PANTHER" id="PTHR33048:SF146">
    <property type="entry name" value="INTEGRAL MEMBRANE PROTEIN"/>
    <property type="match status" value="1"/>
</dbReference>
<keyword evidence="2 6" id="KW-0812">Transmembrane</keyword>
<evidence type="ECO:0000256" key="1">
    <source>
        <dbReference type="ARBA" id="ARBA00004141"/>
    </source>
</evidence>
<gene>
    <name evidence="8" type="ORF">BGW36DRAFT_384622</name>
</gene>
<protein>
    <recommendedName>
        <fullName evidence="7">Rhodopsin domain-containing protein</fullName>
    </recommendedName>
</protein>